<proteinExistence type="predicted"/>
<dbReference type="EMBL" id="JBANQN010000006">
    <property type="protein sequence ID" value="KAK6786559.1"/>
    <property type="molecule type" value="Genomic_DNA"/>
</dbReference>
<gene>
    <name evidence="1" type="ORF">RDI58_015084</name>
</gene>
<comment type="caution">
    <text evidence="1">The sequence shown here is derived from an EMBL/GenBank/DDBJ whole genome shotgun (WGS) entry which is preliminary data.</text>
</comment>
<protein>
    <submittedName>
        <fullName evidence="1">Uncharacterized protein</fullName>
    </submittedName>
</protein>
<organism evidence="1 2">
    <name type="scientific">Solanum bulbocastanum</name>
    <name type="common">Wild potato</name>
    <dbReference type="NCBI Taxonomy" id="147425"/>
    <lineage>
        <taxon>Eukaryota</taxon>
        <taxon>Viridiplantae</taxon>
        <taxon>Streptophyta</taxon>
        <taxon>Embryophyta</taxon>
        <taxon>Tracheophyta</taxon>
        <taxon>Spermatophyta</taxon>
        <taxon>Magnoliopsida</taxon>
        <taxon>eudicotyledons</taxon>
        <taxon>Gunneridae</taxon>
        <taxon>Pentapetalae</taxon>
        <taxon>asterids</taxon>
        <taxon>lamiids</taxon>
        <taxon>Solanales</taxon>
        <taxon>Solanaceae</taxon>
        <taxon>Solanoideae</taxon>
        <taxon>Solaneae</taxon>
        <taxon>Solanum</taxon>
    </lineage>
</organism>
<reference evidence="1 2" key="1">
    <citation type="submission" date="2024-02" db="EMBL/GenBank/DDBJ databases">
        <title>de novo genome assembly of Solanum bulbocastanum strain 11H21.</title>
        <authorList>
            <person name="Hosaka A.J."/>
        </authorList>
    </citation>
    <scope>NUCLEOTIDE SEQUENCE [LARGE SCALE GENOMIC DNA]</scope>
    <source>
        <tissue evidence="1">Young leaves</tissue>
    </source>
</reference>
<accession>A0AAN8TH41</accession>
<evidence type="ECO:0000313" key="1">
    <source>
        <dbReference type="EMBL" id="KAK6786559.1"/>
    </source>
</evidence>
<name>A0AAN8TH41_SOLBU</name>
<dbReference type="Proteomes" id="UP001371456">
    <property type="component" value="Unassembled WGS sequence"/>
</dbReference>
<evidence type="ECO:0000313" key="2">
    <source>
        <dbReference type="Proteomes" id="UP001371456"/>
    </source>
</evidence>
<sequence length="8" mass="839">MGPVDIAH</sequence>
<keyword evidence="2" id="KW-1185">Reference proteome</keyword>